<name>A0ABW7I9G2_9RHOB</name>
<proteinExistence type="predicted"/>
<feature type="chain" id="PRO_5046088235" description="YHS domain protein" evidence="1">
    <location>
        <begin position="29"/>
        <end position="131"/>
    </location>
</feature>
<sequence length="131" mass="14050">MYRRNLAFTALAALAIGAAGITAAPAGAQEARLGAAELEALLTGNTAEGVWDGTPYKSYFAPNGVTVYDPANGEALMGKWRINPNTGDYESFWDAIGWTAYAVMRTEQGYAWGRDGKTYPFTITEGRALSE</sequence>
<organism evidence="2 3">
    <name type="scientific">Roseovarius aquimarinus</name>
    <dbReference type="NCBI Taxonomy" id="1229156"/>
    <lineage>
        <taxon>Bacteria</taxon>
        <taxon>Pseudomonadati</taxon>
        <taxon>Pseudomonadota</taxon>
        <taxon>Alphaproteobacteria</taxon>
        <taxon>Rhodobacterales</taxon>
        <taxon>Roseobacteraceae</taxon>
        <taxon>Roseovarius</taxon>
    </lineage>
</organism>
<accession>A0ABW7I9G2</accession>
<dbReference type="EMBL" id="JBIHMM010000003">
    <property type="protein sequence ID" value="MFH0254827.1"/>
    <property type="molecule type" value="Genomic_DNA"/>
</dbReference>
<feature type="signal peptide" evidence="1">
    <location>
        <begin position="1"/>
        <end position="28"/>
    </location>
</feature>
<evidence type="ECO:0000313" key="2">
    <source>
        <dbReference type="EMBL" id="MFH0254827.1"/>
    </source>
</evidence>
<keyword evidence="1" id="KW-0732">Signal</keyword>
<reference evidence="2 3" key="1">
    <citation type="submission" date="2024-10" db="EMBL/GenBank/DDBJ databases">
        <authorList>
            <person name="Yang X.-N."/>
        </authorList>
    </citation>
    <scope>NUCLEOTIDE SEQUENCE [LARGE SCALE GENOMIC DNA]</scope>
    <source>
        <strain evidence="2 3">CAU 1059</strain>
    </source>
</reference>
<evidence type="ECO:0000256" key="1">
    <source>
        <dbReference type="SAM" id="SignalP"/>
    </source>
</evidence>
<evidence type="ECO:0000313" key="3">
    <source>
        <dbReference type="Proteomes" id="UP001607157"/>
    </source>
</evidence>
<evidence type="ECO:0008006" key="4">
    <source>
        <dbReference type="Google" id="ProtNLM"/>
    </source>
</evidence>
<dbReference type="RefSeq" id="WP_377172317.1">
    <property type="nucleotide sequence ID" value="NZ_JBHTJC010000003.1"/>
</dbReference>
<keyword evidence="3" id="KW-1185">Reference proteome</keyword>
<dbReference type="Proteomes" id="UP001607157">
    <property type="component" value="Unassembled WGS sequence"/>
</dbReference>
<comment type="caution">
    <text evidence="2">The sequence shown here is derived from an EMBL/GenBank/DDBJ whole genome shotgun (WGS) entry which is preliminary data.</text>
</comment>
<gene>
    <name evidence="2" type="ORF">ACGRVM_13050</name>
</gene>
<protein>
    <recommendedName>
        <fullName evidence="4">YHS domain protein</fullName>
    </recommendedName>
</protein>